<feature type="domain" description="NAD(P)-binding" evidence="1">
    <location>
        <begin position="7"/>
        <end position="175"/>
    </location>
</feature>
<proteinExistence type="predicted"/>
<dbReference type="Gene3D" id="3.90.25.10">
    <property type="entry name" value="UDP-galactose 4-epimerase, domain 1"/>
    <property type="match status" value="1"/>
</dbReference>
<evidence type="ECO:0000313" key="2">
    <source>
        <dbReference type="EMBL" id="MCE7008777.1"/>
    </source>
</evidence>
<accession>A0ABS8ZMH1</accession>
<dbReference type="InterPro" id="IPR051604">
    <property type="entry name" value="Ergot_Alk_Oxidoreductase"/>
</dbReference>
<dbReference type="Proteomes" id="UP001521150">
    <property type="component" value="Unassembled WGS sequence"/>
</dbReference>
<sequence>MTILVTGATGNVGRSVITQLLSAGASVRATSRNPQADLPVEVYAADLAKPESFESALEGVEKVFLFPNPPGADGFASLAKAKGVKHIVLLSSQAAAHESYGDSVIRTRHVTVEDAVKRAGVDWTFLRPGAFATNTLYWAGAIKKEGSVRLPFADTNVNPIHEADIAAVAVKALLEDGHIGAAYELTGPESISQREQVSLIGAAVGREIGVVDMTVAEARAHWAKQFGFTSDEALDGMLKMHQAAVGKPADLTTVVAEVLGRPARTYAEWATDHKADFIA</sequence>
<dbReference type="SUPFAM" id="SSF51735">
    <property type="entry name" value="NAD(P)-binding Rossmann-fold domains"/>
    <property type="match status" value="1"/>
</dbReference>
<protein>
    <submittedName>
        <fullName evidence="2">NAD(P)H-binding protein</fullName>
    </submittedName>
</protein>
<evidence type="ECO:0000313" key="3">
    <source>
        <dbReference type="Proteomes" id="UP001521150"/>
    </source>
</evidence>
<keyword evidence="3" id="KW-1185">Reference proteome</keyword>
<dbReference type="InterPro" id="IPR036291">
    <property type="entry name" value="NAD(P)-bd_dom_sf"/>
</dbReference>
<name>A0ABS8ZMH1_9PSEU</name>
<organism evidence="2 3">
    <name type="scientific">Kibdelosporangium philippinense</name>
    <dbReference type="NCBI Taxonomy" id="211113"/>
    <lineage>
        <taxon>Bacteria</taxon>
        <taxon>Bacillati</taxon>
        <taxon>Actinomycetota</taxon>
        <taxon>Actinomycetes</taxon>
        <taxon>Pseudonocardiales</taxon>
        <taxon>Pseudonocardiaceae</taxon>
        <taxon>Kibdelosporangium</taxon>
    </lineage>
</organism>
<dbReference type="PANTHER" id="PTHR43162">
    <property type="match status" value="1"/>
</dbReference>
<comment type="caution">
    <text evidence="2">The sequence shown here is derived from an EMBL/GenBank/DDBJ whole genome shotgun (WGS) entry which is preliminary data.</text>
</comment>
<dbReference type="EMBL" id="JAJVCN010000003">
    <property type="protein sequence ID" value="MCE7008777.1"/>
    <property type="molecule type" value="Genomic_DNA"/>
</dbReference>
<dbReference type="InterPro" id="IPR016040">
    <property type="entry name" value="NAD(P)-bd_dom"/>
</dbReference>
<reference evidence="2 3" key="1">
    <citation type="submission" date="2021-12" db="EMBL/GenBank/DDBJ databases">
        <title>Genome sequence of Kibdelosporangium philippinense ATCC 49844.</title>
        <authorList>
            <person name="Fedorov E.A."/>
            <person name="Omeragic M."/>
            <person name="Shalygina K.F."/>
            <person name="Maclea K.S."/>
        </authorList>
    </citation>
    <scope>NUCLEOTIDE SEQUENCE [LARGE SCALE GENOMIC DNA]</scope>
    <source>
        <strain evidence="2 3">ATCC 49844</strain>
    </source>
</reference>
<gene>
    <name evidence="2" type="ORF">LWC34_39100</name>
</gene>
<dbReference type="Gene3D" id="3.40.50.720">
    <property type="entry name" value="NAD(P)-binding Rossmann-like Domain"/>
    <property type="match status" value="1"/>
</dbReference>
<dbReference type="Pfam" id="PF13460">
    <property type="entry name" value="NAD_binding_10"/>
    <property type="match status" value="1"/>
</dbReference>
<evidence type="ECO:0000259" key="1">
    <source>
        <dbReference type="Pfam" id="PF13460"/>
    </source>
</evidence>
<dbReference type="RefSeq" id="WP_233730246.1">
    <property type="nucleotide sequence ID" value="NZ_JAJVCN010000003.1"/>
</dbReference>
<dbReference type="PANTHER" id="PTHR43162:SF1">
    <property type="entry name" value="PRESTALK A DIFFERENTIATION PROTEIN A"/>
    <property type="match status" value="1"/>
</dbReference>